<evidence type="ECO:0000313" key="2">
    <source>
        <dbReference type="EMBL" id="MBA1838420.1"/>
    </source>
</evidence>
<evidence type="ECO:0000313" key="1">
    <source>
        <dbReference type="EMBL" id="MBA1836139.1"/>
    </source>
</evidence>
<dbReference type="InterPro" id="IPR036163">
    <property type="entry name" value="HMA_dom_sf"/>
</dbReference>
<sequence length="66" mass="7186">MTKTYRISGPKDEVAVDSLKDELSVVKGTHEIDLDLDKGQLTVVGFTFADEDIVQAAKNAGYTLEV</sequence>
<name>A0A7H0K9S9_9CORY</name>
<accession>A0A838CN60</accession>
<reference evidence="3 4" key="1">
    <citation type="submission" date="2020-05" db="EMBL/GenBank/DDBJ databases">
        <title>Descriptions of Corynebacterium xxxx sp. nov., Corynebacterium yyyy sp. nov. and Corynebacterium zzzz sp. nov.</title>
        <authorList>
            <person name="Zhang G."/>
        </authorList>
    </citation>
    <scope>NUCLEOTIDE SEQUENCE [LARGE SCALE GENOMIC DNA]</scope>
    <source>
        <strain evidence="2">Zg-913</strain>
        <strain evidence="3">zg-913</strain>
        <strain evidence="1">Zg-915</strain>
        <strain evidence="4">zg-915</strain>
    </source>
</reference>
<dbReference type="AlphaFoldDB" id="A0A7H0K9S9"/>
<dbReference type="SUPFAM" id="SSF55008">
    <property type="entry name" value="HMA, heavy metal-associated domain"/>
    <property type="match status" value="1"/>
</dbReference>
<keyword evidence="3" id="KW-1185">Reference proteome</keyword>
<dbReference type="EMBL" id="JABFEE010000014">
    <property type="protein sequence ID" value="MBA1836139.1"/>
    <property type="molecule type" value="Genomic_DNA"/>
</dbReference>
<protein>
    <submittedName>
        <fullName evidence="2">Transporter</fullName>
    </submittedName>
</protein>
<evidence type="ECO:0000313" key="4">
    <source>
        <dbReference type="Proteomes" id="UP000581408"/>
    </source>
</evidence>
<organism evidence="2 3">
    <name type="scientific">Corynebacterium wankanglinii</name>
    <dbReference type="NCBI Taxonomy" id="2735136"/>
    <lineage>
        <taxon>Bacteria</taxon>
        <taxon>Bacillati</taxon>
        <taxon>Actinomycetota</taxon>
        <taxon>Actinomycetes</taxon>
        <taxon>Mycobacteriales</taxon>
        <taxon>Corynebacteriaceae</taxon>
        <taxon>Corynebacterium</taxon>
    </lineage>
</organism>
<dbReference type="Proteomes" id="UP000581408">
    <property type="component" value="Unassembled WGS sequence"/>
</dbReference>
<dbReference type="RefSeq" id="WP_181193110.1">
    <property type="nucleotide sequence ID" value="NZ_JABFED010000011.1"/>
</dbReference>
<evidence type="ECO:0000313" key="3">
    <source>
        <dbReference type="Proteomes" id="UP000577408"/>
    </source>
</evidence>
<dbReference type="GO" id="GO:0046872">
    <property type="term" value="F:metal ion binding"/>
    <property type="evidence" value="ECO:0007669"/>
    <property type="project" value="InterPro"/>
</dbReference>
<dbReference type="EMBL" id="JABFED010000011">
    <property type="protein sequence ID" value="MBA1838420.1"/>
    <property type="molecule type" value="Genomic_DNA"/>
</dbReference>
<accession>A0A7H0K9S9</accession>
<comment type="caution">
    <text evidence="2">The sequence shown here is derived from an EMBL/GenBank/DDBJ whole genome shotgun (WGS) entry which is preliminary data.</text>
</comment>
<proteinExistence type="predicted"/>
<dbReference type="Proteomes" id="UP000577408">
    <property type="component" value="Unassembled WGS sequence"/>
</dbReference>
<gene>
    <name evidence="2" type="ORF">HMA55_11130</name>
    <name evidence="1" type="ORF">HMC16_10525</name>
</gene>
<dbReference type="Gene3D" id="3.30.70.100">
    <property type="match status" value="1"/>
</dbReference>